<accession>A0A017RZI5</accession>
<dbReference type="Pfam" id="PF03477">
    <property type="entry name" value="ATP-cone"/>
    <property type="match status" value="1"/>
</dbReference>
<dbReference type="PROSITE" id="PS51161">
    <property type="entry name" value="ATP_CONE"/>
    <property type="match status" value="1"/>
</dbReference>
<proteinExistence type="predicted"/>
<protein>
    <submittedName>
        <fullName evidence="5">ATPase</fullName>
    </submittedName>
</protein>
<comment type="caution">
    <text evidence="5">The sequence shown here is derived from an EMBL/GenBank/DDBJ whole genome shotgun (WGS) entry which is preliminary data.</text>
</comment>
<name>A0A017RZI5_9CLOT</name>
<dbReference type="RefSeq" id="WP_035377896.1">
    <property type="nucleotide sequence ID" value="NZ_AZQP01000005.1"/>
</dbReference>
<evidence type="ECO:0000256" key="3">
    <source>
        <dbReference type="PROSITE-ProRule" id="PRU00492"/>
    </source>
</evidence>
<evidence type="ECO:0000259" key="4">
    <source>
        <dbReference type="PROSITE" id="PS51161"/>
    </source>
</evidence>
<keyword evidence="2 3" id="KW-0067">ATP-binding</keyword>
<gene>
    <name evidence="5" type="ORF">Q428_02655</name>
</gene>
<reference evidence="5 6" key="1">
    <citation type="journal article" date="2014" name="Genome Announc.">
        <title>Draft Genome Sequence of Fervidicella metallireducens Strain AeBT, an Iron-Reducing Thermoanaerobe from the Great Artesian Basin.</title>
        <authorList>
            <person name="Patel B.K."/>
        </authorList>
    </citation>
    <scope>NUCLEOTIDE SEQUENCE [LARGE SCALE GENOMIC DNA]</scope>
    <source>
        <strain evidence="5 6">AeB</strain>
    </source>
</reference>
<evidence type="ECO:0000256" key="2">
    <source>
        <dbReference type="ARBA" id="ARBA00022840"/>
    </source>
</evidence>
<dbReference type="InterPro" id="IPR005144">
    <property type="entry name" value="ATP-cone_dom"/>
</dbReference>
<dbReference type="OrthoDB" id="1955101at2"/>
<evidence type="ECO:0000313" key="6">
    <source>
        <dbReference type="Proteomes" id="UP000019681"/>
    </source>
</evidence>
<organism evidence="5 6">
    <name type="scientific">Fervidicella metallireducens AeB</name>
    <dbReference type="NCBI Taxonomy" id="1403537"/>
    <lineage>
        <taxon>Bacteria</taxon>
        <taxon>Bacillati</taxon>
        <taxon>Bacillota</taxon>
        <taxon>Clostridia</taxon>
        <taxon>Eubacteriales</taxon>
        <taxon>Clostridiaceae</taxon>
        <taxon>Fervidicella</taxon>
    </lineage>
</organism>
<keyword evidence="1 3" id="KW-0547">Nucleotide-binding</keyword>
<dbReference type="AlphaFoldDB" id="A0A017RZI5"/>
<keyword evidence="6" id="KW-1185">Reference proteome</keyword>
<feature type="domain" description="ATP-cone" evidence="4">
    <location>
        <begin position="1"/>
        <end position="85"/>
    </location>
</feature>
<sequence>MQVIKRDGRLQDFDLDKIIRSIGAASDDVDEPMNSSDLHNIAKNIKDEIQATGKDKIDYSEIRQLVVNKLKEYGFKDIAEAYCRV</sequence>
<dbReference type="STRING" id="1403537.Q428_02655"/>
<dbReference type="EMBL" id="AZQP01000005">
    <property type="protein sequence ID" value="EYE89355.1"/>
    <property type="molecule type" value="Genomic_DNA"/>
</dbReference>
<evidence type="ECO:0000256" key="1">
    <source>
        <dbReference type="ARBA" id="ARBA00022741"/>
    </source>
</evidence>
<evidence type="ECO:0000313" key="5">
    <source>
        <dbReference type="EMBL" id="EYE89355.1"/>
    </source>
</evidence>
<dbReference type="GO" id="GO:0005524">
    <property type="term" value="F:ATP binding"/>
    <property type="evidence" value="ECO:0007669"/>
    <property type="project" value="UniProtKB-UniRule"/>
</dbReference>
<dbReference type="Proteomes" id="UP000019681">
    <property type="component" value="Unassembled WGS sequence"/>
</dbReference>